<dbReference type="InterPro" id="IPR036860">
    <property type="entry name" value="SH2_dom_sf"/>
</dbReference>
<dbReference type="Pfam" id="PF00017">
    <property type="entry name" value="SH2"/>
    <property type="match status" value="1"/>
</dbReference>
<feature type="compositionally biased region" description="Basic and acidic residues" evidence="5">
    <location>
        <begin position="222"/>
        <end position="235"/>
    </location>
</feature>
<dbReference type="GO" id="GO:0007167">
    <property type="term" value="P:enzyme-linked receptor protein signaling pathway"/>
    <property type="evidence" value="ECO:0007669"/>
    <property type="project" value="TreeGrafter"/>
</dbReference>
<keyword evidence="1 4" id="KW-0728">SH3 domain</keyword>
<keyword evidence="2 3" id="KW-0727">SH2 domain</keyword>
<dbReference type="InterPro" id="IPR051184">
    <property type="entry name" value="Tyrosine-phos_adapter"/>
</dbReference>
<evidence type="ECO:0000259" key="6">
    <source>
        <dbReference type="PROSITE" id="PS50001"/>
    </source>
</evidence>
<dbReference type="SMART" id="SM00252">
    <property type="entry name" value="SH2"/>
    <property type="match status" value="1"/>
</dbReference>
<evidence type="ECO:0000256" key="4">
    <source>
        <dbReference type="PROSITE-ProRule" id="PRU00192"/>
    </source>
</evidence>
<dbReference type="PROSITE" id="PS50001">
    <property type="entry name" value="SH2"/>
    <property type="match status" value="1"/>
</dbReference>
<dbReference type="SMART" id="SM00326">
    <property type="entry name" value="SH3"/>
    <property type="match status" value="2"/>
</dbReference>
<protein>
    <recommendedName>
        <fullName evidence="10">Adapter molecule Crk</fullName>
    </recommendedName>
</protein>
<dbReference type="Gene3D" id="3.30.505.10">
    <property type="entry name" value="SH2 domain"/>
    <property type="match status" value="1"/>
</dbReference>
<dbReference type="GeneID" id="119725593"/>
<dbReference type="OrthoDB" id="9204160at2759"/>
<dbReference type="InterPro" id="IPR036028">
    <property type="entry name" value="SH3-like_dom_sf"/>
</dbReference>
<feature type="domain" description="SH3" evidence="7">
    <location>
        <begin position="154"/>
        <end position="214"/>
    </location>
</feature>
<dbReference type="PRINTS" id="PR00452">
    <property type="entry name" value="SH3DOMAIN"/>
</dbReference>
<dbReference type="PANTHER" id="PTHR19969:SF5">
    <property type="entry name" value="CRK-LIKE PROTEIN"/>
    <property type="match status" value="1"/>
</dbReference>
<dbReference type="Proteomes" id="UP000887568">
    <property type="component" value="Unplaced"/>
</dbReference>
<evidence type="ECO:0008006" key="10">
    <source>
        <dbReference type="Google" id="ProtNLM"/>
    </source>
</evidence>
<evidence type="ECO:0000256" key="2">
    <source>
        <dbReference type="ARBA" id="ARBA00022999"/>
    </source>
</evidence>
<dbReference type="Pfam" id="PF07653">
    <property type="entry name" value="SH3_2"/>
    <property type="match status" value="1"/>
</dbReference>
<evidence type="ECO:0000313" key="9">
    <source>
        <dbReference type="Proteomes" id="UP000887568"/>
    </source>
</evidence>
<dbReference type="AlphaFoldDB" id="A0A913ZML1"/>
<evidence type="ECO:0000259" key="7">
    <source>
        <dbReference type="PROSITE" id="PS50002"/>
    </source>
</evidence>
<feature type="region of interest" description="Disordered" evidence="5">
    <location>
        <begin position="215"/>
        <end position="238"/>
    </location>
</feature>
<evidence type="ECO:0000256" key="5">
    <source>
        <dbReference type="SAM" id="MobiDB-lite"/>
    </source>
</evidence>
<reference evidence="8" key="1">
    <citation type="submission" date="2022-11" db="UniProtKB">
        <authorList>
            <consortium name="EnsemblMetazoa"/>
        </authorList>
    </citation>
    <scope>IDENTIFICATION</scope>
</reference>
<dbReference type="OMA" id="QWEGECG"/>
<dbReference type="PRINTS" id="PR00401">
    <property type="entry name" value="SH2DOMAIN"/>
</dbReference>
<evidence type="ECO:0000256" key="1">
    <source>
        <dbReference type="ARBA" id="ARBA00022443"/>
    </source>
</evidence>
<organism evidence="8 9">
    <name type="scientific">Patiria miniata</name>
    <name type="common">Bat star</name>
    <name type="synonym">Asterina miniata</name>
    <dbReference type="NCBI Taxonomy" id="46514"/>
    <lineage>
        <taxon>Eukaryota</taxon>
        <taxon>Metazoa</taxon>
        <taxon>Echinodermata</taxon>
        <taxon>Eleutherozoa</taxon>
        <taxon>Asterozoa</taxon>
        <taxon>Asteroidea</taxon>
        <taxon>Valvatacea</taxon>
        <taxon>Valvatida</taxon>
        <taxon>Asterinidae</taxon>
        <taxon>Patiria</taxon>
    </lineage>
</organism>
<dbReference type="SUPFAM" id="SSF55550">
    <property type="entry name" value="SH2 domain"/>
    <property type="match status" value="1"/>
</dbReference>
<dbReference type="PROSITE" id="PS50002">
    <property type="entry name" value="SH3"/>
    <property type="match status" value="2"/>
</dbReference>
<feature type="domain" description="SH2" evidence="6">
    <location>
        <begin position="20"/>
        <end position="111"/>
    </location>
</feature>
<keyword evidence="9" id="KW-1185">Reference proteome</keyword>
<dbReference type="GO" id="GO:0035591">
    <property type="term" value="F:signaling adaptor activity"/>
    <property type="evidence" value="ECO:0007669"/>
    <property type="project" value="TreeGrafter"/>
</dbReference>
<dbReference type="Pfam" id="PF00018">
    <property type="entry name" value="SH3_1"/>
    <property type="match status" value="1"/>
</dbReference>
<dbReference type="EnsemblMetazoa" id="XM_038197059.1">
    <property type="protein sequence ID" value="XP_038052987.1"/>
    <property type="gene ID" value="LOC119725593"/>
</dbReference>
<name>A0A913ZML1_PATMI</name>
<dbReference type="InterPro" id="IPR001452">
    <property type="entry name" value="SH3_domain"/>
</dbReference>
<proteinExistence type="predicted"/>
<dbReference type="GO" id="GO:0030971">
    <property type="term" value="F:receptor tyrosine kinase binding"/>
    <property type="evidence" value="ECO:0007669"/>
    <property type="project" value="TreeGrafter"/>
</dbReference>
<dbReference type="SUPFAM" id="SSF50044">
    <property type="entry name" value="SH3-domain"/>
    <property type="match status" value="2"/>
</dbReference>
<evidence type="ECO:0000256" key="3">
    <source>
        <dbReference type="PROSITE-ProRule" id="PRU00191"/>
    </source>
</evidence>
<evidence type="ECO:0000313" key="8">
    <source>
        <dbReference type="EnsemblMetazoa" id="XP_038052987.1"/>
    </source>
</evidence>
<dbReference type="RefSeq" id="XP_038052987.1">
    <property type="nucleotide sequence ID" value="XM_038197059.1"/>
</dbReference>
<feature type="domain" description="SH3" evidence="7">
    <location>
        <begin position="252"/>
        <end position="313"/>
    </location>
</feature>
<feature type="region of interest" description="Disordered" evidence="5">
    <location>
        <begin position="112"/>
        <end position="140"/>
    </location>
</feature>
<sequence>MAANGTDSMGNMNDELDPKWYFGRLTRYEADSYLNNTKAGTYLVRDSSTSHGDYVLCVSENCKVSHYIIQSPMHTELNMYVIGDQSFSTLPQVLEFYKLHFLDTTTLVEPCQRHPPSRDVPDLMGAPLSQHAQGPSHNSQIPPPLPAMNSRSPGLGLICKALFNFTKTDDEDLSFAKGDKLTIIRKDEDQWWLARNNMGDEGLVPANYIKPLNELGGSDGKGAGDGRHSMGEDSKTATNNDQYRQLNSINPNIVQYAIVEQGRIPSAYDNTQLKLEVGNLIKVLERNVSGNWKGEVNGKQGYFPFNRVRLLDQKTYEGLIEERRKANNVSA</sequence>
<feature type="compositionally biased region" description="Polar residues" evidence="5">
    <location>
        <begin position="130"/>
        <end position="140"/>
    </location>
</feature>
<dbReference type="PANTHER" id="PTHR19969">
    <property type="entry name" value="SH2-SH3 ADAPTOR PROTEIN-RELATED"/>
    <property type="match status" value="1"/>
</dbReference>
<dbReference type="GO" id="GO:0005737">
    <property type="term" value="C:cytoplasm"/>
    <property type="evidence" value="ECO:0007669"/>
    <property type="project" value="TreeGrafter"/>
</dbReference>
<dbReference type="GO" id="GO:0016477">
    <property type="term" value="P:cell migration"/>
    <property type="evidence" value="ECO:0007669"/>
    <property type="project" value="TreeGrafter"/>
</dbReference>
<dbReference type="InterPro" id="IPR000980">
    <property type="entry name" value="SH2"/>
</dbReference>
<dbReference type="Gene3D" id="2.30.30.40">
    <property type="entry name" value="SH3 Domains"/>
    <property type="match status" value="2"/>
</dbReference>
<accession>A0A913ZML1</accession>